<dbReference type="OrthoDB" id="9759402at2"/>
<evidence type="ECO:0008006" key="3">
    <source>
        <dbReference type="Google" id="ProtNLM"/>
    </source>
</evidence>
<evidence type="ECO:0000313" key="2">
    <source>
        <dbReference type="Proteomes" id="UP000250369"/>
    </source>
</evidence>
<dbReference type="Proteomes" id="UP000250369">
    <property type="component" value="Unassembled WGS sequence"/>
</dbReference>
<gene>
    <name evidence="1" type="ORF">DQG23_36855</name>
</gene>
<protein>
    <recommendedName>
        <fullName evidence="3">Alginate lyase domain-containing protein</fullName>
    </recommendedName>
</protein>
<dbReference type="SUPFAM" id="SSF48230">
    <property type="entry name" value="Chondroitin AC/alginate lyase"/>
    <property type="match status" value="1"/>
</dbReference>
<dbReference type="Gene3D" id="2.70.98.70">
    <property type="match status" value="1"/>
</dbReference>
<evidence type="ECO:0000313" key="1">
    <source>
        <dbReference type="EMBL" id="RAV11138.1"/>
    </source>
</evidence>
<name>A0A329LUM5_9BACL</name>
<dbReference type="EMBL" id="QMFB01000039">
    <property type="protein sequence ID" value="RAV11138.1"/>
    <property type="molecule type" value="Genomic_DNA"/>
</dbReference>
<sequence>MSKAKYLAYIEKALAYGRETYNEHIEGWKQSYKPDQFLGMYTAPGIIPVQVQLEGFMYSVTGDLEYAQKAKEGLLEADTYLSIVPEEHIQRHPEYAKGVPAFEPMFQGPHFLYGYLFIKDSGVVNEQERLRIEQSIRSCVDGLFHYPEWGAHNRSMLRVWALSLAIEALGDTEETRRWDKMRTYLAEESFGKWSIEDAQLYIILWLASCHEYAKYAGREDEYFKLPQTKYYFDYLVRILTPEGFVPDYGDSHFGSNWYLWLSCLEKGAAVYKDGHMKYAADKVFEFGMAFAGEQVSIGLAAYLTYAYMWADDEVEPVKPDWGSEELLEDVVGKKIVFRDGWNEEDTYLLFNYRDEGNYAFTSRNYLRHTISVKAEKAHHGHSDENSVSLLVKDRNVLLYEGGYREVSPNGKYRNDIYHNRLVFREGERSAGSLYDFIHDAGYYKQAITEKIHMQKFAPVEYSRTRLYDVARKITWDRCMTYIKEDGVFIVVDWTKAGEAQTLTTANLWHTGFVLEQGEGFFDTCVPHIYRGPGDQNPYKNRSDWALAIEFPGSGRDIGQEAIKRCYGDAVMLYEAESGRVEQGGMRAYVTVLTPHRRTVPAGQATGRVSVEALPDHADMLSLRYQGQGGSAVHLAYKLDLEKGLLDPSLYPRYTWEAGRIDYGRLATDADFAFVKEENGGLRYGFVNGCRLEFDGIERFATPKLSSYQFESKSWAIVDHKWRAWDGDVSL</sequence>
<dbReference type="InterPro" id="IPR008929">
    <property type="entry name" value="Chondroitin_lyas"/>
</dbReference>
<accession>A0A329LUM5</accession>
<dbReference type="Gene3D" id="1.50.10.100">
    <property type="entry name" value="Chondroitin AC/alginate lyase"/>
    <property type="match status" value="1"/>
</dbReference>
<proteinExistence type="predicted"/>
<comment type="caution">
    <text evidence="1">The sequence shown here is derived from an EMBL/GenBank/DDBJ whole genome shotgun (WGS) entry which is preliminary data.</text>
</comment>
<keyword evidence="2" id="KW-1185">Reference proteome</keyword>
<dbReference type="RefSeq" id="WP_113036037.1">
    <property type="nucleotide sequence ID" value="NZ_QMFB01000039.1"/>
</dbReference>
<organism evidence="1 2">
    <name type="scientific">Paenibacillus contaminans</name>
    <dbReference type="NCBI Taxonomy" id="450362"/>
    <lineage>
        <taxon>Bacteria</taxon>
        <taxon>Bacillati</taxon>
        <taxon>Bacillota</taxon>
        <taxon>Bacilli</taxon>
        <taxon>Bacillales</taxon>
        <taxon>Paenibacillaceae</taxon>
        <taxon>Paenibacillus</taxon>
    </lineage>
</organism>
<reference evidence="1 2" key="1">
    <citation type="journal article" date="2009" name="Int. J. Syst. Evol. Microbiol.">
        <title>Paenibacillus contaminans sp. nov., isolated from a contaminated laboratory plate.</title>
        <authorList>
            <person name="Chou J.H."/>
            <person name="Lee J.H."/>
            <person name="Lin M.C."/>
            <person name="Chang P.S."/>
            <person name="Arun A.B."/>
            <person name="Young C.C."/>
            <person name="Chen W.M."/>
        </authorList>
    </citation>
    <scope>NUCLEOTIDE SEQUENCE [LARGE SCALE GENOMIC DNA]</scope>
    <source>
        <strain evidence="1 2">CKOBP-6</strain>
    </source>
</reference>
<dbReference type="AlphaFoldDB" id="A0A329LUM5"/>